<dbReference type="GeneID" id="28249140"/>
<evidence type="ECO:0000256" key="1">
    <source>
        <dbReference type="SAM" id="MobiDB-lite"/>
    </source>
</evidence>
<gene>
    <name evidence="2" type="ORF">K529_004870</name>
</gene>
<dbReference type="PRINTS" id="PR00313">
    <property type="entry name" value="CABNDNGRPT"/>
</dbReference>
<dbReference type="SUPFAM" id="SSF51120">
    <property type="entry name" value="beta-Roll"/>
    <property type="match status" value="1"/>
</dbReference>
<dbReference type="RefSeq" id="WP_005658476.1">
    <property type="nucleotide sequence ID" value="NZ_CP015230.1"/>
</dbReference>
<dbReference type="Gene3D" id="2.160.20.160">
    <property type="match status" value="1"/>
</dbReference>
<proteinExistence type="predicted"/>
<protein>
    <submittedName>
        <fullName evidence="2">Calcium-binding protein</fullName>
    </submittedName>
</protein>
<dbReference type="InterPro" id="IPR011049">
    <property type="entry name" value="Serralysin-like_metalloprot_C"/>
</dbReference>
<evidence type="ECO:0000313" key="2">
    <source>
        <dbReference type="EMBL" id="ANP40093.1"/>
    </source>
</evidence>
<organism evidence="2 3">
    <name type="scientific">Tritonibacter mobilis F1926</name>
    <dbReference type="NCBI Taxonomy" id="1265309"/>
    <lineage>
        <taxon>Bacteria</taxon>
        <taxon>Pseudomonadati</taxon>
        <taxon>Pseudomonadota</taxon>
        <taxon>Alphaproteobacteria</taxon>
        <taxon>Rhodobacterales</taxon>
        <taxon>Paracoccaceae</taxon>
        <taxon>Tritonibacter</taxon>
    </lineage>
</organism>
<dbReference type="STRING" id="1265309.K529_004870"/>
<reference evidence="2 3" key="1">
    <citation type="journal article" date="2016" name="ISME J.">
        <title>Global occurrence and heterogeneity of the Roseobacter-clade species Ruegeria mobilis.</title>
        <authorList>
            <person name="Sonnenschein E."/>
            <person name="Gram L."/>
        </authorList>
    </citation>
    <scope>NUCLEOTIDE SEQUENCE [LARGE SCALE GENOMIC DNA]</scope>
    <source>
        <strain evidence="2 3">F1926</strain>
    </source>
</reference>
<accession>A0A1B1A0K3</accession>
<dbReference type="KEGG" id="rmb:K529_004870"/>
<dbReference type="OrthoDB" id="733404at2"/>
<evidence type="ECO:0000313" key="3">
    <source>
        <dbReference type="Proteomes" id="UP000013243"/>
    </source>
</evidence>
<sequence>MTAILPGQDPRVAQIFQDMANNQRALKDADEVEQAGKRGQAAMHTEYQMRADDGLTVKEGMGVGDINLTAQRYRQQAADMRVAIAKLRDEDPDHADYATTIAMQILGQVSTGDTMADTILMSIVGGDATDDTFLSAKFAMPDAVGTAGADEVSVDTEGMIFGVKTGDGADVVSLSGAQVFDVSTDATPTIAVTIADKDGSTTWMSTQTFANNDRLTIQAGTAGSISTGGGDDRLTIDADNLYSVSAGDGNDRLRISADYAQGINAGAGNDIINLQATIAERISGGDGADAIDVTAARGSVDGGEGDDLIRISATEAVTISGGRGNDLIEVRNGGGTVTLSRKTGDGDDIAMLAPGAKLTIASAAPTSITREGDKLLLRYADGGSLTLSGIDQAGEISLANARGGDPVPLQIPPADADGVDTRV</sequence>
<name>A0A1B1A0K3_9RHOB</name>
<dbReference type="AlphaFoldDB" id="A0A1B1A0K3"/>
<feature type="region of interest" description="Disordered" evidence="1">
    <location>
        <begin position="401"/>
        <end position="423"/>
    </location>
</feature>
<dbReference type="EMBL" id="CP015230">
    <property type="protein sequence ID" value="ANP40093.1"/>
    <property type="molecule type" value="Genomic_DNA"/>
</dbReference>
<dbReference type="Proteomes" id="UP000013243">
    <property type="component" value="Chromosome"/>
</dbReference>